<dbReference type="AlphaFoldDB" id="A0A1T4WZD1"/>
<dbReference type="InterPro" id="IPR036163">
    <property type="entry name" value="HMA_dom_sf"/>
</dbReference>
<accession>A0A1T4WZD1</accession>
<dbReference type="InterPro" id="IPR006121">
    <property type="entry name" value="HMA_dom"/>
</dbReference>
<dbReference type="STRING" id="48467.SAMN02745166_00920"/>
<evidence type="ECO:0000313" key="2">
    <source>
        <dbReference type="Proteomes" id="UP000190774"/>
    </source>
</evidence>
<evidence type="ECO:0000313" key="1">
    <source>
        <dbReference type="EMBL" id="SKA82517.1"/>
    </source>
</evidence>
<dbReference type="SUPFAM" id="SSF55008">
    <property type="entry name" value="HMA, heavy metal-associated domain"/>
    <property type="match status" value="1"/>
</dbReference>
<dbReference type="OrthoDB" id="196432at2"/>
<organism evidence="1 2">
    <name type="scientific">Prosthecobacter debontii</name>
    <dbReference type="NCBI Taxonomy" id="48467"/>
    <lineage>
        <taxon>Bacteria</taxon>
        <taxon>Pseudomonadati</taxon>
        <taxon>Verrucomicrobiota</taxon>
        <taxon>Verrucomicrobiia</taxon>
        <taxon>Verrucomicrobiales</taxon>
        <taxon>Verrucomicrobiaceae</taxon>
        <taxon>Prosthecobacter</taxon>
    </lineage>
</organism>
<dbReference type="RefSeq" id="WP_078812113.1">
    <property type="nucleotide sequence ID" value="NZ_FUYE01000002.1"/>
</dbReference>
<dbReference type="EMBL" id="FUYE01000002">
    <property type="protein sequence ID" value="SKA82517.1"/>
    <property type="molecule type" value="Genomic_DNA"/>
</dbReference>
<keyword evidence="2" id="KW-1185">Reference proteome</keyword>
<gene>
    <name evidence="1" type="ORF">SAMN02745166_00920</name>
</gene>
<dbReference type="Gene3D" id="3.30.70.100">
    <property type="match status" value="1"/>
</dbReference>
<proteinExistence type="predicted"/>
<dbReference type="CDD" id="cd00371">
    <property type="entry name" value="HMA"/>
    <property type="match status" value="1"/>
</dbReference>
<name>A0A1T4WZD1_9BACT</name>
<protein>
    <submittedName>
        <fullName evidence="1">Uncharacterized protein</fullName>
    </submittedName>
</protein>
<reference evidence="2" key="1">
    <citation type="submission" date="2017-02" db="EMBL/GenBank/DDBJ databases">
        <authorList>
            <person name="Varghese N."/>
            <person name="Submissions S."/>
        </authorList>
    </citation>
    <scope>NUCLEOTIDE SEQUENCE [LARGE SCALE GENOMIC DNA]</scope>
    <source>
        <strain evidence="2">ATCC 700200</strain>
    </source>
</reference>
<dbReference type="GO" id="GO:0046872">
    <property type="term" value="F:metal ion binding"/>
    <property type="evidence" value="ECO:0007669"/>
    <property type="project" value="InterPro"/>
</dbReference>
<dbReference type="Proteomes" id="UP000190774">
    <property type="component" value="Unassembled WGS sequence"/>
</dbReference>
<sequence>MSTQPTPVDLKELDLVIFNMTEADAEKRVQAVLQQIGGIEAARIISEGAWVHYNPMRVSKETICEALAQAGFRTSLFQDSLSGEAKNVSQQ</sequence>